<evidence type="ECO:0000256" key="4">
    <source>
        <dbReference type="PROSITE-ProRule" id="PRU00175"/>
    </source>
</evidence>
<organism evidence="6 7">
    <name type="scientific">Salvia divinorum</name>
    <name type="common">Maria pastora</name>
    <name type="synonym">Diviner's sage</name>
    <dbReference type="NCBI Taxonomy" id="28513"/>
    <lineage>
        <taxon>Eukaryota</taxon>
        <taxon>Viridiplantae</taxon>
        <taxon>Streptophyta</taxon>
        <taxon>Embryophyta</taxon>
        <taxon>Tracheophyta</taxon>
        <taxon>Spermatophyta</taxon>
        <taxon>Magnoliopsida</taxon>
        <taxon>eudicotyledons</taxon>
        <taxon>Gunneridae</taxon>
        <taxon>Pentapetalae</taxon>
        <taxon>asterids</taxon>
        <taxon>lamiids</taxon>
        <taxon>Lamiales</taxon>
        <taxon>Lamiaceae</taxon>
        <taxon>Nepetoideae</taxon>
        <taxon>Mentheae</taxon>
        <taxon>Salviinae</taxon>
        <taxon>Salvia</taxon>
        <taxon>Salvia subgen. Calosphace</taxon>
    </lineage>
</organism>
<feature type="domain" description="RING-type" evidence="5">
    <location>
        <begin position="95"/>
        <end position="137"/>
    </location>
</feature>
<evidence type="ECO:0000313" key="6">
    <source>
        <dbReference type="EMBL" id="KAL1537552.1"/>
    </source>
</evidence>
<keyword evidence="1" id="KW-0479">Metal-binding</keyword>
<dbReference type="InterPro" id="IPR001841">
    <property type="entry name" value="Znf_RING"/>
</dbReference>
<reference evidence="6 7" key="1">
    <citation type="submission" date="2024-06" db="EMBL/GenBank/DDBJ databases">
        <title>A chromosome level genome sequence of Diviner's sage (Salvia divinorum).</title>
        <authorList>
            <person name="Ford S.A."/>
            <person name="Ro D.-K."/>
            <person name="Ness R.W."/>
            <person name="Phillips M.A."/>
        </authorList>
    </citation>
    <scope>NUCLEOTIDE SEQUENCE [LARGE SCALE GENOMIC DNA]</scope>
    <source>
        <strain evidence="6">SAF-2024a</strain>
        <tissue evidence="6">Leaf</tissue>
    </source>
</reference>
<sequence length="150" mass="15600">MSPLSLPSPAQAPAPHPPKSAALDCNTAVVAAAAACAFLCAVGLNSTLRCCVLQCLQRALREPVGRLSARRLRKRDVLALPTSVHPSSSGSNVGCAICLVDFGDGDGVRILPKCGHGFHAACVDKWLLSHSSCPTCRVRLDPPHIATSVV</sequence>
<gene>
    <name evidence="6" type="ORF">AAHA92_30051</name>
</gene>
<dbReference type="PANTHER" id="PTHR45798:SF33">
    <property type="entry name" value="OS06G0666500 PROTEIN"/>
    <property type="match status" value="1"/>
</dbReference>
<dbReference type="PROSITE" id="PS50089">
    <property type="entry name" value="ZF_RING_2"/>
    <property type="match status" value="1"/>
</dbReference>
<dbReference type="InterPro" id="IPR013083">
    <property type="entry name" value="Znf_RING/FYVE/PHD"/>
</dbReference>
<keyword evidence="7" id="KW-1185">Reference proteome</keyword>
<evidence type="ECO:0000256" key="3">
    <source>
        <dbReference type="ARBA" id="ARBA00022833"/>
    </source>
</evidence>
<proteinExistence type="predicted"/>
<accession>A0ABD1G0G4</accession>
<dbReference type="SMART" id="SM00184">
    <property type="entry name" value="RING"/>
    <property type="match status" value="1"/>
</dbReference>
<comment type="caution">
    <text evidence="6">The sequence shown here is derived from an EMBL/GenBank/DDBJ whole genome shotgun (WGS) entry which is preliminary data.</text>
</comment>
<name>A0ABD1G0G4_SALDI</name>
<dbReference type="Pfam" id="PF13639">
    <property type="entry name" value="zf-RING_2"/>
    <property type="match status" value="1"/>
</dbReference>
<dbReference type="PANTHER" id="PTHR45798">
    <property type="entry name" value="RING-H2 FINGER PROTEIN ATL61-RELATED-RELATED"/>
    <property type="match status" value="1"/>
</dbReference>
<evidence type="ECO:0000256" key="2">
    <source>
        <dbReference type="ARBA" id="ARBA00022771"/>
    </source>
</evidence>
<dbReference type="Gene3D" id="3.30.40.10">
    <property type="entry name" value="Zinc/RING finger domain, C3HC4 (zinc finger)"/>
    <property type="match status" value="1"/>
</dbReference>
<dbReference type="GO" id="GO:0008270">
    <property type="term" value="F:zinc ion binding"/>
    <property type="evidence" value="ECO:0007669"/>
    <property type="project" value="UniProtKB-KW"/>
</dbReference>
<evidence type="ECO:0000313" key="7">
    <source>
        <dbReference type="Proteomes" id="UP001567538"/>
    </source>
</evidence>
<keyword evidence="2 4" id="KW-0863">Zinc-finger</keyword>
<dbReference type="EMBL" id="JBEAFC010000011">
    <property type="protein sequence ID" value="KAL1537552.1"/>
    <property type="molecule type" value="Genomic_DNA"/>
</dbReference>
<dbReference type="SUPFAM" id="SSF57850">
    <property type="entry name" value="RING/U-box"/>
    <property type="match status" value="1"/>
</dbReference>
<protein>
    <submittedName>
        <fullName evidence="6">RING-H2 finger protein ATL73-like</fullName>
    </submittedName>
</protein>
<dbReference type="InterPro" id="IPR052788">
    <property type="entry name" value="RING-type_E3_ligase_ATL"/>
</dbReference>
<keyword evidence="3" id="KW-0862">Zinc</keyword>
<evidence type="ECO:0000259" key="5">
    <source>
        <dbReference type="PROSITE" id="PS50089"/>
    </source>
</evidence>
<dbReference type="Proteomes" id="UP001567538">
    <property type="component" value="Unassembled WGS sequence"/>
</dbReference>
<evidence type="ECO:0000256" key="1">
    <source>
        <dbReference type="ARBA" id="ARBA00022723"/>
    </source>
</evidence>
<dbReference type="AlphaFoldDB" id="A0ABD1G0G4"/>